<evidence type="ECO:0000256" key="7">
    <source>
        <dbReference type="ARBA" id="ARBA00023015"/>
    </source>
</evidence>
<protein>
    <recommendedName>
        <fullName evidence="13">C2H2-type domain-containing protein</fullName>
    </recommendedName>
</protein>
<keyword evidence="6" id="KW-0862">Zinc</keyword>
<gene>
    <name evidence="14" type="ORF">C7M84_022143</name>
</gene>
<keyword evidence="9" id="KW-0804">Transcription</keyword>
<evidence type="ECO:0000256" key="10">
    <source>
        <dbReference type="ARBA" id="ARBA00023242"/>
    </source>
</evidence>
<evidence type="ECO:0000256" key="5">
    <source>
        <dbReference type="ARBA" id="ARBA00022771"/>
    </source>
</evidence>
<dbReference type="SMART" id="SM00355">
    <property type="entry name" value="ZnF_C2H2"/>
    <property type="match status" value="2"/>
</dbReference>
<reference evidence="14 15" key="2">
    <citation type="submission" date="2019-01" db="EMBL/GenBank/DDBJ databases">
        <title>The decoding of complex shrimp genome reveals the adaptation for benthos swimmer, frequently molting mechanism and breeding impact on genome.</title>
        <authorList>
            <person name="Sun Y."/>
            <person name="Gao Y."/>
            <person name="Yu Y."/>
        </authorList>
    </citation>
    <scope>NUCLEOTIDE SEQUENCE [LARGE SCALE GENOMIC DNA]</scope>
    <source>
        <tissue evidence="14">Muscle</tissue>
    </source>
</reference>
<keyword evidence="4" id="KW-0677">Repeat</keyword>
<keyword evidence="5 11" id="KW-0863">Zinc-finger</keyword>
<dbReference type="PROSITE" id="PS00028">
    <property type="entry name" value="ZINC_FINGER_C2H2_1"/>
    <property type="match status" value="1"/>
</dbReference>
<evidence type="ECO:0000256" key="11">
    <source>
        <dbReference type="PROSITE-ProRule" id="PRU00042"/>
    </source>
</evidence>
<dbReference type="GO" id="GO:0000981">
    <property type="term" value="F:DNA-binding transcription factor activity, RNA polymerase II-specific"/>
    <property type="evidence" value="ECO:0007669"/>
    <property type="project" value="TreeGrafter"/>
</dbReference>
<dbReference type="EMBL" id="QCYY01000514">
    <property type="protein sequence ID" value="ROT84674.1"/>
    <property type="molecule type" value="Genomic_DNA"/>
</dbReference>
<dbReference type="SUPFAM" id="SSF57667">
    <property type="entry name" value="beta-beta-alpha zinc fingers"/>
    <property type="match status" value="1"/>
</dbReference>
<dbReference type="OrthoDB" id="6366971at2759"/>
<evidence type="ECO:0000313" key="14">
    <source>
        <dbReference type="EMBL" id="ROT84674.1"/>
    </source>
</evidence>
<keyword evidence="10" id="KW-0539">Nucleus</keyword>
<comment type="subcellular location">
    <subcellularLocation>
        <location evidence="1">Nucleus</location>
    </subcellularLocation>
</comment>
<reference evidence="14 15" key="1">
    <citation type="submission" date="2018-04" db="EMBL/GenBank/DDBJ databases">
        <authorList>
            <person name="Zhang X."/>
            <person name="Yuan J."/>
            <person name="Li F."/>
            <person name="Xiang J."/>
        </authorList>
    </citation>
    <scope>NUCLEOTIDE SEQUENCE [LARGE SCALE GENOMIC DNA]</scope>
    <source>
        <tissue evidence="14">Muscle</tissue>
    </source>
</reference>
<comment type="caution">
    <text evidence="14">The sequence shown here is derived from an EMBL/GenBank/DDBJ whole genome shotgun (WGS) entry which is preliminary data.</text>
</comment>
<proteinExistence type="inferred from homology"/>
<evidence type="ECO:0000256" key="9">
    <source>
        <dbReference type="ARBA" id="ARBA00023163"/>
    </source>
</evidence>
<evidence type="ECO:0000256" key="12">
    <source>
        <dbReference type="SAM" id="MobiDB-lite"/>
    </source>
</evidence>
<evidence type="ECO:0000256" key="6">
    <source>
        <dbReference type="ARBA" id="ARBA00022833"/>
    </source>
</evidence>
<dbReference type="AlphaFoldDB" id="A0A423U7J6"/>
<keyword evidence="15" id="KW-1185">Reference proteome</keyword>
<evidence type="ECO:0000313" key="15">
    <source>
        <dbReference type="Proteomes" id="UP000283509"/>
    </source>
</evidence>
<organism evidence="14 15">
    <name type="scientific">Penaeus vannamei</name>
    <name type="common">Whiteleg shrimp</name>
    <name type="synonym">Litopenaeus vannamei</name>
    <dbReference type="NCBI Taxonomy" id="6689"/>
    <lineage>
        <taxon>Eukaryota</taxon>
        <taxon>Metazoa</taxon>
        <taxon>Ecdysozoa</taxon>
        <taxon>Arthropoda</taxon>
        <taxon>Crustacea</taxon>
        <taxon>Multicrustacea</taxon>
        <taxon>Malacostraca</taxon>
        <taxon>Eumalacostraca</taxon>
        <taxon>Eucarida</taxon>
        <taxon>Decapoda</taxon>
        <taxon>Dendrobranchiata</taxon>
        <taxon>Penaeoidea</taxon>
        <taxon>Penaeidae</taxon>
        <taxon>Penaeus</taxon>
    </lineage>
</organism>
<keyword evidence="3" id="KW-0479">Metal-binding</keyword>
<dbReference type="GO" id="GO:0005634">
    <property type="term" value="C:nucleus"/>
    <property type="evidence" value="ECO:0007669"/>
    <property type="project" value="UniProtKB-SubCell"/>
</dbReference>
<evidence type="ECO:0000256" key="8">
    <source>
        <dbReference type="ARBA" id="ARBA00023125"/>
    </source>
</evidence>
<dbReference type="GO" id="GO:0000978">
    <property type="term" value="F:RNA polymerase II cis-regulatory region sequence-specific DNA binding"/>
    <property type="evidence" value="ECO:0007669"/>
    <property type="project" value="TreeGrafter"/>
</dbReference>
<feature type="region of interest" description="Disordered" evidence="12">
    <location>
        <begin position="98"/>
        <end position="135"/>
    </location>
</feature>
<dbReference type="InterPro" id="IPR036236">
    <property type="entry name" value="Znf_C2H2_sf"/>
</dbReference>
<keyword evidence="7" id="KW-0805">Transcription regulation</keyword>
<dbReference type="PANTHER" id="PTHR45925">
    <property type="entry name" value="ZINC FINGER PROTEIN"/>
    <property type="match status" value="1"/>
</dbReference>
<sequence>MRMLLGAGVTDGVYFLSQMAMNDLLLSGLALPHAQPQQKQSKEAQCYICGHKFRWDWLLRRHMRTHTGEKPFSCPYCQYRANRKEMIRSHIFHRHLKPQAGLQQQLQSAQQQLQPQQQPQAQSQSSQQSQPPQSS</sequence>
<feature type="domain" description="C2H2-type" evidence="13">
    <location>
        <begin position="44"/>
        <end position="71"/>
    </location>
</feature>
<evidence type="ECO:0000256" key="1">
    <source>
        <dbReference type="ARBA" id="ARBA00004123"/>
    </source>
</evidence>
<dbReference type="GO" id="GO:0008270">
    <property type="term" value="F:zinc ion binding"/>
    <property type="evidence" value="ECO:0007669"/>
    <property type="project" value="UniProtKB-KW"/>
</dbReference>
<evidence type="ECO:0000256" key="3">
    <source>
        <dbReference type="ARBA" id="ARBA00022723"/>
    </source>
</evidence>
<dbReference type="Pfam" id="PF13465">
    <property type="entry name" value="zf-H2C2_2"/>
    <property type="match status" value="1"/>
</dbReference>
<name>A0A423U7J6_PENVA</name>
<evidence type="ECO:0000256" key="2">
    <source>
        <dbReference type="ARBA" id="ARBA00006991"/>
    </source>
</evidence>
<dbReference type="Gene3D" id="3.30.160.60">
    <property type="entry name" value="Classic Zinc Finger"/>
    <property type="match status" value="2"/>
</dbReference>
<comment type="similarity">
    <text evidence="2">Belongs to the krueppel C2H2-type zinc-finger protein family.</text>
</comment>
<evidence type="ECO:0000259" key="13">
    <source>
        <dbReference type="PROSITE" id="PS50157"/>
    </source>
</evidence>
<dbReference type="Proteomes" id="UP000283509">
    <property type="component" value="Unassembled WGS sequence"/>
</dbReference>
<dbReference type="InterPro" id="IPR013087">
    <property type="entry name" value="Znf_C2H2_type"/>
</dbReference>
<dbReference type="PANTHER" id="PTHR45925:SF3">
    <property type="entry name" value="ZINC FINGER PROTEIN 516"/>
    <property type="match status" value="1"/>
</dbReference>
<keyword evidence="8" id="KW-0238">DNA-binding</keyword>
<dbReference type="PROSITE" id="PS50157">
    <property type="entry name" value="ZINC_FINGER_C2H2_2"/>
    <property type="match status" value="1"/>
</dbReference>
<evidence type="ECO:0000256" key="4">
    <source>
        <dbReference type="ARBA" id="ARBA00022737"/>
    </source>
</evidence>
<dbReference type="InterPro" id="IPR051967">
    <property type="entry name" value="Krueppel_C2H2-ZF"/>
</dbReference>
<accession>A0A423U7J6</accession>